<comment type="subunit">
    <text evidence="4 6">Homodimer.</text>
</comment>
<reference evidence="7" key="2">
    <citation type="submission" date="2020-09" db="EMBL/GenBank/DDBJ databases">
        <authorList>
            <person name="Sun Q."/>
            <person name="Kim S."/>
        </authorList>
    </citation>
    <scope>NUCLEOTIDE SEQUENCE</scope>
    <source>
        <strain evidence="7">KCTC 42731</strain>
    </source>
</reference>
<feature type="modified residue" description="N6-(pyridoxal phosphate)lysine" evidence="4">
    <location>
        <position position="244"/>
    </location>
</feature>
<protein>
    <recommendedName>
        <fullName evidence="4 5">Kynureninase</fullName>
        <ecNumber evidence="4 5">3.7.1.3</ecNumber>
    </recommendedName>
    <alternativeName>
        <fullName evidence="4">L-kynurenine hydrolase</fullName>
    </alternativeName>
</protein>
<dbReference type="PANTHER" id="PTHR14084:SF0">
    <property type="entry name" value="KYNURENINASE"/>
    <property type="match status" value="1"/>
</dbReference>
<sequence>MTFENTLAFAQQLDREDTLADYREQFLHPIINDQQVLYFTGNSLGLQPKAARDYLDIELNDWAKWGVEGHFYGTNPWVSYHELLTPASAQLVGANDSEVVCMNSLTTNLHLLFVSFYRPTKQKYKIISEAKMFPSDRYLLETQVRHHGFDPDDAIIEIAPREGQHLIDEQDILDAIAEHQDELALVFFGGVNYFTGQLFDMKKLTQAAHDVGALAGFDLAHAVGNVPLHLHDWQVDFAAWCTYKYLNGSAGNVGGIFVHDKHGQDTSIPRFGGWWGHNKERRFLMENTFEPMSGAEGWQLSNVPIMGMAVLKSSLDIFAQAGIENLRAKSLKLTAFLEFVFNDVVAKFEHIKLQIITPIEPMQRGCQLSVKLIGTDKSFFQALTNAGVIADFREPDVVRLAPVPLYNSFEDVYQFGCRLNTLLREYQHER</sequence>
<dbReference type="GO" id="GO:0043420">
    <property type="term" value="P:anthranilate metabolic process"/>
    <property type="evidence" value="ECO:0007669"/>
    <property type="project" value="TreeGrafter"/>
</dbReference>
<dbReference type="Proteomes" id="UP000623842">
    <property type="component" value="Unassembled WGS sequence"/>
</dbReference>
<evidence type="ECO:0000256" key="1">
    <source>
        <dbReference type="ARBA" id="ARBA00022642"/>
    </source>
</evidence>
<proteinExistence type="inferred from homology"/>
<comment type="caution">
    <text evidence="4">Lacks conserved residue(s) required for the propagation of feature annotation.</text>
</comment>
<evidence type="ECO:0000256" key="2">
    <source>
        <dbReference type="ARBA" id="ARBA00022801"/>
    </source>
</evidence>
<keyword evidence="2 4" id="KW-0378">Hydrolase</keyword>
<dbReference type="Gene3D" id="3.40.640.10">
    <property type="entry name" value="Type I PLP-dependent aspartate aminotransferase-like (Major domain)"/>
    <property type="match status" value="1"/>
</dbReference>
<dbReference type="HAMAP" id="MF_01970">
    <property type="entry name" value="Kynureninase"/>
    <property type="match status" value="1"/>
</dbReference>
<organism evidence="7 8">
    <name type="scientific">Thalassotalea marina</name>
    <dbReference type="NCBI Taxonomy" id="1673741"/>
    <lineage>
        <taxon>Bacteria</taxon>
        <taxon>Pseudomonadati</taxon>
        <taxon>Pseudomonadota</taxon>
        <taxon>Gammaproteobacteria</taxon>
        <taxon>Alteromonadales</taxon>
        <taxon>Colwelliaceae</taxon>
        <taxon>Thalassotalea</taxon>
    </lineage>
</organism>
<dbReference type="EC" id="3.7.1.3" evidence="4 5"/>
<comment type="catalytic activity">
    <reaction evidence="6">
        <text>3-hydroxy-L-kynurenine + H2O = 3-hydroxyanthranilate + L-alanine + H(+)</text>
        <dbReference type="Rhea" id="RHEA:25143"/>
        <dbReference type="ChEBI" id="CHEBI:15377"/>
        <dbReference type="ChEBI" id="CHEBI:15378"/>
        <dbReference type="ChEBI" id="CHEBI:36559"/>
        <dbReference type="ChEBI" id="CHEBI:57972"/>
        <dbReference type="ChEBI" id="CHEBI:58125"/>
        <dbReference type="EC" id="3.7.1.3"/>
    </reaction>
</comment>
<feature type="binding site" evidence="4">
    <location>
        <position position="302"/>
    </location>
    <ligand>
        <name>pyridoxal 5'-phosphate</name>
        <dbReference type="ChEBI" id="CHEBI:597326"/>
    </ligand>
</feature>
<dbReference type="PIRSF" id="PIRSF038800">
    <property type="entry name" value="KYNU"/>
    <property type="match status" value="1"/>
</dbReference>
<feature type="binding site" evidence="4">
    <location>
        <position position="274"/>
    </location>
    <ligand>
        <name>pyridoxal 5'-phosphate</name>
        <dbReference type="ChEBI" id="CHEBI:597326"/>
    </ligand>
</feature>
<dbReference type="Gene3D" id="3.90.1150.10">
    <property type="entry name" value="Aspartate Aminotransferase, domain 1"/>
    <property type="match status" value="1"/>
</dbReference>
<feature type="binding site" evidence="4">
    <location>
        <position position="243"/>
    </location>
    <ligand>
        <name>pyridoxal 5'-phosphate</name>
        <dbReference type="ChEBI" id="CHEBI:597326"/>
    </ligand>
</feature>
<dbReference type="InterPro" id="IPR010111">
    <property type="entry name" value="Kynureninase"/>
</dbReference>
<dbReference type="GO" id="GO:0005737">
    <property type="term" value="C:cytoplasm"/>
    <property type="evidence" value="ECO:0007669"/>
    <property type="project" value="UniProtKB-UniRule"/>
</dbReference>
<gene>
    <name evidence="4 7" type="primary">kynU</name>
    <name evidence="7" type="ORF">GCM10017161_14190</name>
</gene>
<name>A0A919EJF0_9GAMM</name>
<dbReference type="GO" id="GO:0030429">
    <property type="term" value="F:kynureninase activity"/>
    <property type="evidence" value="ECO:0007669"/>
    <property type="project" value="UniProtKB-UniRule"/>
</dbReference>
<dbReference type="GO" id="GO:0009435">
    <property type="term" value="P:NAD+ biosynthetic process"/>
    <property type="evidence" value="ECO:0007669"/>
    <property type="project" value="UniProtKB-UniRule"/>
</dbReference>
<comment type="catalytic activity">
    <reaction evidence="4 6">
        <text>L-kynurenine + H2O = anthranilate + L-alanine + H(+)</text>
        <dbReference type="Rhea" id="RHEA:16813"/>
        <dbReference type="ChEBI" id="CHEBI:15377"/>
        <dbReference type="ChEBI" id="CHEBI:15378"/>
        <dbReference type="ChEBI" id="CHEBI:16567"/>
        <dbReference type="ChEBI" id="CHEBI:57959"/>
        <dbReference type="ChEBI" id="CHEBI:57972"/>
        <dbReference type="EC" id="3.7.1.3"/>
    </reaction>
</comment>
<comment type="pathway">
    <text evidence="4 6">Cofactor biosynthesis; NAD(+) biosynthesis; quinolinate from L-kynurenine: step 2/3.</text>
</comment>
<dbReference type="GO" id="GO:0019441">
    <property type="term" value="P:L-tryptophan catabolic process to kynurenine"/>
    <property type="evidence" value="ECO:0007669"/>
    <property type="project" value="TreeGrafter"/>
</dbReference>
<dbReference type="SUPFAM" id="SSF53383">
    <property type="entry name" value="PLP-dependent transferases"/>
    <property type="match status" value="1"/>
</dbReference>
<dbReference type="EMBL" id="BNCK01000003">
    <property type="protein sequence ID" value="GHF87706.1"/>
    <property type="molecule type" value="Genomic_DNA"/>
</dbReference>
<dbReference type="InterPro" id="IPR015424">
    <property type="entry name" value="PyrdxlP-dep_Trfase"/>
</dbReference>
<feature type="binding site" evidence="4">
    <location>
        <position position="105"/>
    </location>
    <ligand>
        <name>pyridoxal 5'-phosphate</name>
        <dbReference type="ChEBI" id="CHEBI:597326"/>
    </ligand>
</feature>
<evidence type="ECO:0000256" key="6">
    <source>
        <dbReference type="PIRNR" id="PIRNR038800"/>
    </source>
</evidence>
<comment type="cofactor">
    <cofactor evidence="4 6">
        <name>pyridoxal 5'-phosphate</name>
        <dbReference type="ChEBI" id="CHEBI:597326"/>
    </cofactor>
</comment>
<comment type="pathway">
    <text evidence="4 6">Amino-acid degradation; L-kynurenine degradation; L-alanine and anthranilate from L-kynurenine: step 1/1.</text>
</comment>
<evidence type="ECO:0000313" key="7">
    <source>
        <dbReference type="EMBL" id="GHF87706.1"/>
    </source>
</evidence>
<evidence type="ECO:0000256" key="5">
    <source>
        <dbReference type="NCBIfam" id="TIGR01814"/>
    </source>
</evidence>
<reference evidence="7" key="1">
    <citation type="journal article" date="2014" name="Int. J. Syst. Evol. Microbiol.">
        <title>Complete genome sequence of Corynebacterium casei LMG S-19264T (=DSM 44701T), isolated from a smear-ripened cheese.</title>
        <authorList>
            <consortium name="US DOE Joint Genome Institute (JGI-PGF)"/>
            <person name="Walter F."/>
            <person name="Albersmeier A."/>
            <person name="Kalinowski J."/>
            <person name="Ruckert C."/>
        </authorList>
    </citation>
    <scope>NUCLEOTIDE SEQUENCE</scope>
    <source>
        <strain evidence="7">KCTC 42731</strain>
    </source>
</reference>
<feature type="binding site" evidence="4">
    <location>
        <position position="106"/>
    </location>
    <ligand>
        <name>pyridoxal 5'-phosphate</name>
        <dbReference type="ChEBI" id="CHEBI:597326"/>
    </ligand>
</feature>
<dbReference type="GO" id="GO:0097053">
    <property type="term" value="P:L-kynurenine catabolic process"/>
    <property type="evidence" value="ECO:0007669"/>
    <property type="project" value="UniProtKB-UniRule"/>
</dbReference>
<comment type="similarity">
    <text evidence="4 6">Belongs to the kynureninase family.</text>
</comment>
<feature type="binding site" evidence="4">
    <location>
        <position position="221"/>
    </location>
    <ligand>
        <name>pyridoxal 5'-phosphate</name>
        <dbReference type="ChEBI" id="CHEBI:597326"/>
    </ligand>
</feature>
<dbReference type="PANTHER" id="PTHR14084">
    <property type="entry name" value="KYNURENINASE"/>
    <property type="match status" value="1"/>
</dbReference>
<dbReference type="GO" id="GO:0030170">
    <property type="term" value="F:pyridoxal phosphate binding"/>
    <property type="evidence" value="ECO:0007669"/>
    <property type="project" value="UniProtKB-UniRule"/>
</dbReference>
<feature type="binding site" evidence="4">
    <location>
        <begin position="133"/>
        <end position="136"/>
    </location>
    <ligand>
        <name>pyridoxal 5'-phosphate</name>
        <dbReference type="ChEBI" id="CHEBI:597326"/>
    </ligand>
</feature>
<dbReference type="AlphaFoldDB" id="A0A919EJF0"/>
<dbReference type="Pfam" id="PF22580">
    <property type="entry name" value="KYNU_C"/>
    <property type="match status" value="1"/>
</dbReference>
<keyword evidence="3 4" id="KW-0663">Pyridoxal phosphate</keyword>
<evidence type="ECO:0000313" key="8">
    <source>
        <dbReference type="Proteomes" id="UP000623842"/>
    </source>
</evidence>
<dbReference type="RefSeq" id="WP_189768678.1">
    <property type="nucleotide sequence ID" value="NZ_BNCK01000003.1"/>
</dbReference>
<dbReference type="InterPro" id="IPR015421">
    <property type="entry name" value="PyrdxlP-dep_Trfase_major"/>
</dbReference>
<keyword evidence="1 4" id="KW-0662">Pyridine nucleotide biosynthesis</keyword>
<keyword evidence="8" id="KW-1185">Reference proteome</keyword>
<feature type="binding site" evidence="4">
    <location>
        <position position="218"/>
    </location>
    <ligand>
        <name>pyridoxal 5'-phosphate</name>
        <dbReference type="ChEBI" id="CHEBI:597326"/>
    </ligand>
</feature>
<dbReference type="FunFam" id="3.40.640.10:FF:000031">
    <property type="entry name" value="Kynureninase"/>
    <property type="match status" value="1"/>
</dbReference>
<comment type="caution">
    <text evidence="7">The sequence shown here is derived from an EMBL/GenBank/DDBJ whole genome shotgun (WGS) entry which is preliminary data.</text>
</comment>
<evidence type="ECO:0000256" key="4">
    <source>
        <dbReference type="HAMAP-Rule" id="MF_01970"/>
    </source>
</evidence>
<evidence type="ECO:0000256" key="3">
    <source>
        <dbReference type="ARBA" id="ARBA00022898"/>
    </source>
</evidence>
<dbReference type="GO" id="GO:0019805">
    <property type="term" value="P:quinolinate biosynthetic process"/>
    <property type="evidence" value="ECO:0007669"/>
    <property type="project" value="UniProtKB-UniRule"/>
</dbReference>
<accession>A0A919EJF0</accession>
<dbReference type="NCBIfam" id="TIGR01814">
    <property type="entry name" value="kynureninase"/>
    <property type="match status" value="1"/>
</dbReference>
<dbReference type="InterPro" id="IPR015422">
    <property type="entry name" value="PyrdxlP-dep_Trfase_small"/>
</dbReference>
<comment type="function">
    <text evidence="4 6">Catalyzes the cleavage of L-kynurenine (L-Kyn) and L-3-hydroxykynurenine (L-3OHKyn) into anthranilic acid (AA) and 3-hydroxyanthranilic acid (3-OHAA), respectively.</text>
</comment>